<protein>
    <submittedName>
        <fullName evidence="1">Uncharacterized protein</fullName>
    </submittedName>
</protein>
<name>A0A4Q1UP63_9BRAD</name>
<evidence type="ECO:0000313" key="2">
    <source>
        <dbReference type="Proteomes" id="UP000290819"/>
    </source>
</evidence>
<proteinExistence type="predicted"/>
<dbReference type="EMBL" id="MZXW01000053">
    <property type="protein sequence ID" value="RXT35367.1"/>
    <property type="molecule type" value="Genomic_DNA"/>
</dbReference>
<organism evidence="1 2">
    <name type="scientific">Bradyrhizobium betae</name>
    <dbReference type="NCBI Taxonomy" id="244734"/>
    <lineage>
        <taxon>Bacteria</taxon>
        <taxon>Pseudomonadati</taxon>
        <taxon>Pseudomonadota</taxon>
        <taxon>Alphaproteobacteria</taxon>
        <taxon>Hyphomicrobiales</taxon>
        <taxon>Nitrobacteraceae</taxon>
        <taxon>Bradyrhizobium</taxon>
    </lineage>
</organism>
<sequence length="145" mass="15716">MTIDQRTNVRIWKTIVLCAVCLIVGCLAFDRAEACAVAGSQRGVLFDHIPEEVDAPVIVEVTIVGREADISSPDRTPLALMNARVERVVKGTLDSDALKVVTYLGTCTRIGAGHGFVAGTLDHDARLGLKLIAIQRSYEMLIRGR</sequence>
<accession>A0A4Q1UP63</accession>
<comment type="caution">
    <text evidence="1">The sequence shown here is derived from an EMBL/GenBank/DDBJ whole genome shotgun (WGS) entry which is preliminary data.</text>
</comment>
<dbReference type="PROSITE" id="PS51257">
    <property type="entry name" value="PROKAR_LIPOPROTEIN"/>
    <property type="match status" value="1"/>
</dbReference>
<dbReference type="Proteomes" id="UP000290819">
    <property type="component" value="Unassembled WGS sequence"/>
</dbReference>
<dbReference type="OrthoDB" id="8234021at2"/>
<dbReference type="AlphaFoldDB" id="A0A4Q1UP63"/>
<dbReference type="RefSeq" id="WP_129275305.1">
    <property type="nucleotide sequence ID" value="NZ_MZXW01000053.1"/>
</dbReference>
<reference evidence="1 2" key="1">
    <citation type="submission" date="2017-03" db="EMBL/GenBank/DDBJ databases">
        <authorList>
            <person name="Safronova V.I."/>
            <person name="Sazanova A.L."/>
            <person name="Chirak E.R."/>
        </authorList>
    </citation>
    <scope>NUCLEOTIDE SEQUENCE [LARGE SCALE GENOMIC DNA]</scope>
    <source>
        <strain evidence="1 2">Opo-243</strain>
    </source>
</reference>
<keyword evidence="2" id="KW-1185">Reference proteome</keyword>
<evidence type="ECO:0000313" key="1">
    <source>
        <dbReference type="EMBL" id="RXT35367.1"/>
    </source>
</evidence>
<gene>
    <name evidence="1" type="ORF">B5V03_36475</name>
</gene>